<organism evidence="1 2">
    <name type="scientific">Diversispora eburnea</name>
    <dbReference type="NCBI Taxonomy" id="1213867"/>
    <lineage>
        <taxon>Eukaryota</taxon>
        <taxon>Fungi</taxon>
        <taxon>Fungi incertae sedis</taxon>
        <taxon>Mucoromycota</taxon>
        <taxon>Glomeromycotina</taxon>
        <taxon>Glomeromycetes</taxon>
        <taxon>Diversisporales</taxon>
        <taxon>Diversisporaceae</taxon>
        <taxon>Diversispora</taxon>
    </lineage>
</organism>
<evidence type="ECO:0000313" key="2">
    <source>
        <dbReference type="Proteomes" id="UP000789706"/>
    </source>
</evidence>
<evidence type="ECO:0000313" key="1">
    <source>
        <dbReference type="EMBL" id="CAG8595038.1"/>
    </source>
</evidence>
<accession>A0A9N9CDG5</accession>
<gene>
    <name evidence="1" type="ORF">DEBURN_LOCUS9245</name>
</gene>
<dbReference type="Proteomes" id="UP000789706">
    <property type="component" value="Unassembled WGS sequence"/>
</dbReference>
<keyword evidence="2" id="KW-1185">Reference proteome</keyword>
<dbReference type="AlphaFoldDB" id="A0A9N9CDG5"/>
<dbReference type="InterPro" id="IPR032675">
    <property type="entry name" value="LRR_dom_sf"/>
</dbReference>
<reference evidence="1" key="1">
    <citation type="submission" date="2021-06" db="EMBL/GenBank/DDBJ databases">
        <authorList>
            <person name="Kallberg Y."/>
            <person name="Tangrot J."/>
            <person name="Rosling A."/>
        </authorList>
    </citation>
    <scope>NUCLEOTIDE SEQUENCE</scope>
    <source>
        <strain evidence="1">AZ414A</strain>
    </source>
</reference>
<comment type="caution">
    <text evidence="1">The sequence shown here is derived from an EMBL/GenBank/DDBJ whole genome shotgun (WGS) entry which is preliminary data.</text>
</comment>
<proteinExistence type="predicted"/>
<sequence length="199" mass="23682">MLYLYSSILVNQIWCKVTAPILWELPLGQERSLVQKRLENLKIVTKYYDDRDLLFWAIISQRETLKSLHLKHVSFDYFEAELSPIGRFISLQELYIEHSILKYCTKINELTLHILSLEQVIAIFNNNFNELRRFSFYCMGEGFDANKLLCQMAENVPKSLETIEIRIDYDNPWIFSPSSLRKYFEEGVVKKEEEIKRLL</sequence>
<dbReference type="SUPFAM" id="SSF52047">
    <property type="entry name" value="RNI-like"/>
    <property type="match status" value="1"/>
</dbReference>
<dbReference type="Gene3D" id="3.80.10.10">
    <property type="entry name" value="Ribonuclease Inhibitor"/>
    <property type="match status" value="1"/>
</dbReference>
<protein>
    <submittedName>
        <fullName evidence="1">11534_t:CDS:1</fullName>
    </submittedName>
</protein>
<name>A0A9N9CDG5_9GLOM</name>
<dbReference type="EMBL" id="CAJVPK010001671">
    <property type="protein sequence ID" value="CAG8595038.1"/>
    <property type="molecule type" value="Genomic_DNA"/>
</dbReference>